<dbReference type="EMBL" id="JADJIB010000012">
    <property type="protein sequence ID" value="MBK7274791.1"/>
    <property type="molecule type" value="Genomic_DNA"/>
</dbReference>
<feature type="transmembrane region" description="Helical" evidence="2">
    <location>
        <begin position="29"/>
        <end position="55"/>
    </location>
</feature>
<sequence length="171" mass="18501">MQRLPGFEPGHLSAGEKIYIGVRGSYGGVLMAGLATGLIGLSLINPLSLLAGVLVGRRAYREDAANRLNRRRFEAKNIVRRHVDEVTFQVAKVLRDRLRVVQRTGRDHFGAIADEMHRSLAEATLAAKQGPCAAGGRQEAHCVVTRPHPAARTSQGRASRPPPATADVVVR</sequence>
<evidence type="ECO:0000256" key="2">
    <source>
        <dbReference type="SAM" id="Phobius"/>
    </source>
</evidence>
<evidence type="ECO:0000256" key="1">
    <source>
        <dbReference type="SAM" id="MobiDB-lite"/>
    </source>
</evidence>
<evidence type="ECO:0000313" key="3">
    <source>
        <dbReference type="EMBL" id="MBK7274791.1"/>
    </source>
</evidence>
<keyword evidence="2" id="KW-0472">Membrane</keyword>
<accession>A0A935ITN0</accession>
<keyword evidence="2" id="KW-0812">Transmembrane</keyword>
<gene>
    <name evidence="3" type="ORF">IPI13_17145</name>
</gene>
<comment type="caution">
    <text evidence="3">The sequence shown here is derived from an EMBL/GenBank/DDBJ whole genome shotgun (WGS) entry which is preliminary data.</text>
</comment>
<dbReference type="AlphaFoldDB" id="A0A935ITN0"/>
<organism evidence="3 4">
    <name type="scientific">Candidatus Phosphoribacter hodrii</name>
    <dbReference type="NCBI Taxonomy" id="2953743"/>
    <lineage>
        <taxon>Bacteria</taxon>
        <taxon>Bacillati</taxon>
        <taxon>Actinomycetota</taxon>
        <taxon>Actinomycetes</taxon>
        <taxon>Micrococcales</taxon>
        <taxon>Dermatophilaceae</taxon>
        <taxon>Candidatus Phosphoribacter</taxon>
    </lineage>
</organism>
<name>A0A935ITN0_9MICO</name>
<evidence type="ECO:0000313" key="4">
    <source>
        <dbReference type="Proteomes" id="UP000726105"/>
    </source>
</evidence>
<dbReference type="Proteomes" id="UP000726105">
    <property type="component" value="Unassembled WGS sequence"/>
</dbReference>
<proteinExistence type="predicted"/>
<feature type="region of interest" description="Disordered" evidence="1">
    <location>
        <begin position="146"/>
        <end position="171"/>
    </location>
</feature>
<reference evidence="3 4" key="1">
    <citation type="submission" date="2020-10" db="EMBL/GenBank/DDBJ databases">
        <title>Connecting structure to function with the recovery of over 1000 high-quality activated sludge metagenome-assembled genomes encoding full-length rRNA genes using long-read sequencing.</title>
        <authorList>
            <person name="Singleton C.M."/>
            <person name="Petriglieri F."/>
            <person name="Kristensen J.M."/>
            <person name="Kirkegaard R.H."/>
            <person name="Michaelsen T.Y."/>
            <person name="Andersen M.H."/>
            <person name="Karst S.M."/>
            <person name="Dueholm M.S."/>
            <person name="Nielsen P.H."/>
            <person name="Albertsen M."/>
        </authorList>
    </citation>
    <scope>NUCLEOTIDE SEQUENCE [LARGE SCALE GENOMIC DNA]</scope>
    <source>
        <strain evidence="3">Ega_18-Q3-R5-49_MAXAC.001</strain>
    </source>
</reference>
<protein>
    <submittedName>
        <fullName evidence="3">Uncharacterized protein</fullName>
    </submittedName>
</protein>
<keyword evidence="2" id="KW-1133">Transmembrane helix</keyword>